<dbReference type="AlphaFoldDB" id="A0A8B8BDG1"/>
<organism evidence="1 2">
    <name type="scientific">Crassostrea virginica</name>
    <name type="common">Eastern oyster</name>
    <dbReference type="NCBI Taxonomy" id="6565"/>
    <lineage>
        <taxon>Eukaryota</taxon>
        <taxon>Metazoa</taxon>
        <taxon>Spiralia</taxon>
        <taxon>Lophotrochozoa</taxon>
        <taxon>Mollusca</taxon>
        <taxon>Bivalvia</taxon>
        <taxon>Autobranchia</taxon>
        <taxon>Pteriomorphia</taxon>
        <taxon>Ostreida</taxon>
        <taxon>Ostreoidea</taxon>
        <taxon>Ostreidae</taxon>
        <taxon>Crassostrea</taxon>
    </lineage>
</organism>
<dbReference type="RefSeq" id="XP_022301036.1">
    <property type="nucleotide sequence ID" value="XM_022445328.1"/>
</dbReference>
<proteinExistence type="predicted"/>
<dbReference type="GeneID" id="111109246"/>
<dbReference type="PANTHER" id="PTHR47331:SF6">
    <property type="entry name" value="DOUBLECORTIN DOMAIN-CONTAINING PROTEIN"/>
    <property type="match status" value="1"/>
</dbReference>
<gene>
    <name evidence="2" type="primary">LOC111109246</name>
</gene>
<keyword evidence="1" id="KW-1185">Reference proteome</keyword>
<name>A0A8B8BDG1_CRAVI</name>
<evidence type="ECO:0000313" key="1">
    <source>
        <dbReference type="Proteomes" id="UP000694844"/>
    </source>
</evidence>
<accession>A0A8B8BDG1</accession>
<evidence type="ECO:0000313" key="2">
    <source>
        <dbReference type="RefSeq" id="XP_022301036.1"/>
    </source>
</evidence>
<dbReference type="Proteomes" id="UP000694844">
    <property type="component" value="Chromosome 8"/>
</dbReference>
<reference evidence="2" key="1">
    <citation type="submission" date="2025-08" db="UniProtKB">
        <authorList>
            <consortium name="RefSeq"/>
        </authorList>
    </citation>
    <scope>IDENTIFICATION</scope>
    <source>
        <tissue evidence="2">Whole sample</tissue>
    </source>
</reference>
<dbReference type="PANTHER" id="PTHR47331">
    <property type="entry name" value="PHD-TYPE DOMAIN-CONTAINING PROTEIN"/>
    <property type="match status" value="1"/>
</dbReference>
<dbReference type="OrthoDB" id="10057678at2759"/>
<sequence length="234" mass="26533">MESSNVGAIVFLKLFVRRLKRSDTFQIPEKSVSLHLESEKYIVGTVQRKTYAPEIFCLEQNLPLSKSSHILSLDPFLDYNHLLSIGGRLKHANITLPEKHPLLIPGKHHIAKLMISQVHKDIQPQGRHLTEGALRAAGYWMTGAKRLIALHMHNCVPCRKLRRPLELQKMSDLPPDRLEPCPPFSNVGVDVFGPWNIMTRGSRGGSGQLKRWGVMFSCLTTRAGHIELKCHYLH</sequence>
<protein>
    <submittedName>
        <fullName evidence="2">Uncharacterized protein LOC111109246</fullName>
    </submittedName>
</protein>
<dbReference type="KEGG" id="cvn:111109246"/>